<gene>
    <name evidence="1" type="ORF">M076_3886</name>
</gene>
<dbReference type="Proteomes" id="UP000022272">
    <property type="component" value="Unassembled WGS sequence"/>
</dbReference>
<dbReference type="AlphaFoldDB" id="A0A015Y9S2"/>
<sequence length="52" mass="6145">MFLLNCFEFLSRLTKASFLQRKTAFPISDKSFSHDISENRRYKETGNIISKK</sequence>
<proteinExistence type="predicted"/>
<comment type="caution">
    <text evidence="1">The sequence shown here is derived from an EMBL/GenBank/DDBJ whole genome shotgun (WGS) entry which is preliminary data.</text>
</comment>
<organism evidence="1 2">
    <name type="scientific">Bacteroides fragilis str. 2-F-2 #4</name>
    <dbReference type="NCBI Taxonomy" id="1339280"/>
    <lineage>
        <taxon>Bacteria</taxon>
        <taxon>Pseudomonadati</taxon>
        <taxon>Bacteroidota</taxon>
        <taxon>Bacteroidia</taxon>
        <taxon>Bacteroidales</taxon>
        <taxon>Bacteroidaceae</taxon>
        <taxon>Bacteroides</taxon>
    </lineage>
</organism>
<dbReference type="EMBL" id="JGDM01000082">
    <property type="protein sequence ID" value="EXZ43205.1"/>
    <property type="molecule type" value="Genomic_DNA"/>
</dbReference>
<evidence type="ECO:0000313" key="2">
    <source>
        <dbReference type="Proteomes" id="UP000022272"/>
    </source>
</evidence>
<reference evidence="1 2" key="1">
    <citation type="submission" date="2014-02" db="EMBL/GenBank/DDBJ databases">
        <authorList>
            <person name="Sears C."/>
            <person name="Carroll K."/>
            <person name="Sack B.R."/>
            <person name="Qadri F."/>
            <person name="Myers L.L."/>
            <person name="Chung G.-T."/>
            <person name="Escheverria P."/>
            <person name="Fraser C.M."/>
            <person name="Sadzewicz L."/>
            <person name="Shefchek K.A."/>
            <person name="Tallon L."/>
            <person name="Das S.P."/>
            <person name="Daugherty S."/>
            <person name="Mongodin E.F."/>
        </authorList>
    </citation>
    <scope>NUCLEOTIDE SEQUENCE [LARGE SCALE GENOMIC DNA]</scope>
    <source>
        <strain evidence="1 2">2-F-2 #4</strain>
    </source>
</reference>
<evidence type="ECO:0000313" key="1">
    <source>
        <dbReference type="EMBL" id="EXZ43205.1"/>
    </source>
</evidence>
<accession>A0A015Y9S2</accession>
<protein>
    <submittedName>
        <fullName evidence="1">Uncharacterized protein</fullName>
    </submittedName>
</protein>
<name>A0A015Y9S2_BACFG</name>